<evidence type="ECO:0000313" key="4">
    <source>
        <dbReference type="EMBL" id="CAD7004498.1"/>
    </source>
</evidence>
<dbReference type="SUPFAM" id="SSF53335">
    <property type="entry name" value="S-adenosyl-L-methionine-dependent methyltransferases"/>
    <property type="match status" value="1"/>
</dbReference>
<dbReference type="AlphaFoldDB" id="W8BEN6"/>
<dbReference type="Gene3D" id="3.40.50.150">
    <property type="entry name" value="Vaccinia Virus protein VP39"/>
    <property type="match status" value="1"/>
</dbReference>
<evidence type="ECO:0000313" key="5">
    <source>
        <dbReference type="EMBL" id="JAB97132.1"/>
    </source>
</evidence>
<dbReference type="PANTHER" id="PTHR23290:SF0">
    <property type="entry name" value="RRNA N6-ADENOSINE-METHYLTRANSFERASE METTL5"/>
    <property type="match status" value="1"/>
</dbReference>
<keyword evidence="6" id="KW-1185">Reference proteome</keyword>
<keyword evidence="5" id="KW-0489">Methyltransferase</keyword>
<evidence type="ECO:0000313" key="6">
    <source>
        <dbReference type="Proteomes" id="UP000606786"/>
    </source>
</evidence>
<dbReference type="EMBL" id="CAJHJT010000034">
    <property type="protein sequence ID" value="CAD7004498.1"/>
    <property type="molecule type" value="Genomic_DNA"/>
</dbReference>
<gene>
    <name evidence="5" type="primary">METL5</name>
    <name evidence="4" type="ORF">CCAP1982_LOCUS12898</name>
</gene>
<dbReference type="CDD" id="cd02440">
    <property type="entry name" value="AdoMet_MTases"/>
    <property type="match status" value="1"/>
</dbReference>
<dbReference type="GO" id="GO:0003676">
    <property type="term" value="F:nucleic acid binding"/>
    <property type="evidence" value="ECO:0007669"/>
    <property type="project" value="InterPro"/>
</dbReference>
<dbReference type="PROSITE" id="PS00092">
    <property type="entry name" value="N6_MTASE"/>
    <property type="match status" value="1"/>
</dbReference>
<keyword evidence="5" id="KW-0808">Transferase</keyword>
<proteinExistence type="evidence at transcript level"/>
<protein>
    <recommendedName>
        <fullName evidence="2">Methyltransferase-like protein 5</fullName>
    </recommendedName>
</protein>
<dbReference type="InterPro" id="IPR002052">
    <property type="entry name" value="DNA_methylase_N6_adenine_CS"/>
</dbReference>
<dbReference type="InterPro" id="IPR029063">
    <property type="entry name" value="SAM-dependent_MTases_sf"/>
</dbReference>
<organism evidence="5">
    <name type="scientific">Ceratitis capitata</name>
    <name type="common">Mediterranean fruit fly</name>
    <name type="synonym">Tephritis capitata</name>
    <dbReference type="NCBI Taxonomy" id="7213"/>
    <lineage>
        <taxon>Eukaryota</taxon>
        <taxon>Metazoa</taxon>
        <taxon>Ecdysozoa</taxon>
        <taxon>Arthropoda</taxon>
        <taxon>Hexapoda</taxon>
        <taxon>Insecta</taxon>
        <taxon>Pterygota</taxon>
        <taxon>Neoptera</taxon>
        <taxon>Endopterygota</taxon>
        <taxon>Diptera</taxon>
        <taxon>Brachycera</taxon>
        <taxon>Muscomorpha</taxon>
        <taxon>Tephritoidea</taxon>
        <taxon>Tephritidae</taxon>
        <taxon>Ceratitis</taxon>
        <taxon>Ceratitis</taxon>
    </lineage>
</organism>
<dbReference type="EMBL" id="GAMC01009423">
    <property type="protein sequence ID" value="JAB97132.1"/>
    <property type="molecule type" value="mRNA"/>
</dbReference>
<dbReference type="GO" id="GO:0008988">
    <property type="term" value="F:rRNA (adenine-N6-)-methyltransferase activity"/>
    <property type="evidence" value="ECO:0007669"/>
    <property type="project" value="TreeGrafter"/>
</dbReference>
<evidence type="ECO:0000256" key="2">
    <source>
        <dbReference type="ARBA" id="ARBA00041374"/>
    </source>
</evidence>
<comment type="similarity">
    <text evidence="1">Belongs to the methyltransferase superfamily. PrmA family.</text>
</comment>
<evidence type="ECO:0000256" key="1">
    <source>
        <dbReference type="ARBA" id="ARBA00009741"/>
    </source>
</evidence>
<dbReference type="Proteomes" id="UP000606786">
    <property type="component" value="Unassembled WGS sequence"/>
</dbReference>
<dbReference type="InterPro" id="IPR007848">
    <property type="entry name" value="Small_mtfrase_dom"/>
</dbReference>
<sequence length="216" mass="24011">MASIKLKKLEEYLHGVDSFEKPKIKLEQYITPPHIASCVLYNIQTLYGDIEGKYVGDLGCGSGMLSIGSFLLGAGMTTGFEIDGDALNTFQYNVTEMELPGIDCVLCDVLALPKCGKWGNAFDTIVTNPPFGTKNNCGIDMLFVQTGISMASGAVYSFHKSSTRDYIRKKVKDWHVKGNVVAELKYNIDTSYSFHKSKSVDINVDFWRFDVTEKDI</sequence>
<dbReference type="EMBL" id="GAMC01009426">
    <property type="protein sequence ID" value="JAB97129.1"/>
    <property type="molecule type" value="mRNA"/>
</dbReference>
<dbReference type="EMBL" id="GAMC01009428">
    <property type="protein sequence ID" value="JAB97127.1"/>
    <property type="molecule type" value="mRNA"/>
</dbReference>
<dbReference type="OrthoDB" id="419617at2759"/>
<dbReference type="InterPro" id="IPR051720">
    <property type="entry name" value="rRNA_MeTrfase/Polyamine_Synth"/>
</dbReference>
<accession>W8BEN6</accession>
<name>W8BEN6_CERCA</name>
<reference evidence="5" key="2">
    <citation type="journal article" date="2014" name="BMC Genomics">
        <title>A genomic perspective to assessing quality of mass-reared SIT flies used in Mediterranean fruit fly (Ceratitis capitata) eradication in California.</title>
        <authorList>
            <person name="Calla B."/>
            <person name="Hall B."/>
            <person name="Hou S."/>
            <person name="Geib S.M."/>
        </authorList>
    </citation>
    <scope>NUCLEOTIDE SEQUENCE</scope>
</reference>
<dbReference type="PRINTS" id="PR00507">
    <property type="entry name" value="N12N6MTFRASE"/>
</dbReference>
<evidence type="ECO:0000259" key="3">
    <source>
        <dbReference type="Pfam" id="PF05175"/>
    </source>
</evidence>
<reference evidence="4" key="3">
    <citation type="submission" date="2020-11" db="EMBL/GenBank/DDBJ databases">
        <authorList>
            <person name="Whitehead M."/>
        </authorList>
    </citation>
    <scope>NUCLEOTIDE SEQUENCE</scope>
    <source>
        <strain evidence="4">EGII</strain>
    </source>
</reference>
<reference evidence="5" key="1">
    <citation type="submission" date="2013-07" db="EMBL/GenBank/DDBJ databases">
        <authorList>
            <person name="Geib S."/>
        </authorList>
    </citation>
    <scope>NUCLEOTIDE SEQUENCE</scope>
</reference>
<feature type="domain" description="Methyltransferase small" evidence="3">
    <location>
        <begin position="46"/>
        <end position="136"/>
    </location>
</feature>
<dbReference type="PANTHER" id="PTHR23290">
    <property type="entry name" value="RRNA N6-ADENOSINE-METHYLTRANSFERASE METTL5"/>
    <property type="match status" value="1"/>
</dbReference>
<dbReference type="Pfam" id="PF05175">
    <property type="entry name" value="MTS"/>
    <property type="match status" value="1"/>
</dbReference>